<keyword evidence="1" id="KW-0472">Membrane</keyword>
<keyword evidence="1" id="KW-1133">Transmembrane helix</keyword>
<organism evidence="2 3">
    <name type="scientific">Actinoplanes sandaracinus</name>
    <dbReference type="NCBI Taxonomy" id="3045177"/>
    <lineage>
        <taxon>Bacteria</taxon>
        <taxon>Bacillati</taxon>
        <taxon>Actinomycetota</taxon>
        <taxon>Actinomycetes</taxon>
        <taxon>Micromonosporales</taxon>
        <taxon>Micromonosporaceae</taxon>
        <taxon>Actinoplanes</taxon>
    </lineage>
</organism>
<name>A0ABT6WVI9_9ACTN</name>
<keyword evidence="1" id="KW-0812">Transmembrane</keyword>
<protein>
    <submittedName>
        <fullName evidence="2">Uncharacterized protein</fullName>
    </submittedName>
</protein>
<sequence>MSERDRRLVFIRHPGRHWVGSMLVNLAIPLFVGLPALLLVVTPLVWAVLDFSAAWRTAAGLSGLLLLLGAAVMVLMSRDELRAVRWIEVRPAEEPAGVTIQRIRGADRIPVADLRRVVIVEGFKLGRSVGAEVVFETAAGPVLRCPPGPQPRMTAPALTDWFTGHLAPAGVDVRYETAVVRAYPTIERWYETSQVAELWQVPASEVAGLARRLNVREQTFTPRVNVMYGGVGSHLVYEPDAVHEVVAAVPGARAPEAEPLVE</sequence>
<reference evidence="2 3" key="1">
    <citation type="submission" date="2023-05" db="EMBL/GenBank/DDBJ databases">
        <title>Actinoplanes sp. NEAU-A12 genome sequencing.</title>
        <authorList>
            <person name="Wang Z.-S."/>
        </authorList>
    </citation>
    <scope>NUCLEOTIDE SEQUENCE [LARGE SCALE GENOMIC DNA]</scope>
    <source>
        <strain evidence="2 3">NEAU-A12</strain>
    </source>
</reference>
<evidence type="ECO:0000313" key="2">
    <source>
        <dbReference type="EMBL" id="MDI6103762.1"/>
    </source>
</evidence>
<feature type="transmembrane region" description="Helical" evidence="1">
    <location>
        <begin position="21"/>
        <end position="49"/>
    </location>
</feature>
<proteinExistence type="predicted"/>
<dbReference type="RefSeq" id="WP_282764984.1">
    <property type="nucleotide sequence ID" value="NZ_JASCTH010000027.1"/>
</dbReference>
<feature type="transmembrane region" description="Helical" evidence="1">
    <location>
        <begin position="55"/>
        <end position="76"/>
    </location>
</feature>
<gene>
    <name evidence="2" type="ORF">QLQ12_34625</name>
</gene>
<evidence type="ECO:0000256" key="1">
    <source>
        <dbReference type="SAM" id="Phobius"/>
    </source>
</evidence>
<evidence type="ECO:0000313" key="3">
    <source>
        <dbReference type="Proteomes" id="UP001241758"/>
    </source>
</evidence>
<dbReference type="EMBL" id="JASCTH010000027">
    <property type="protein sequence ID" value="MDI6103762.1"/>
    <property type="molecule type" value="Genomic_DNA"/>
</dbReference>
<accession>A0ABT6WVI9</accession>
<dbReference type="Proteomes" id="UP001241758">
    <property type="component" value="Unassembled WGS sequence"/>
</dbReference>
<comment type="caution">
    <text evidence="2">The sequence shown here is derived from an EMBL/GenBank/DDBJ whole genome shotgun (WGS) entry which is preliminary data.</text>
</comment>
<keyword evidence="3" id="KW-1185">Reference proteome</keyword>